<accession>A0AB34WZD1</accession>
<dbReference type="EMBL" id="LSDN01000014">
    <property type="protein sequence ID" value="KXB80650.1"/>
    <property type="molecule type" value="Genomic_DNA"/>
</dbReference>
<evidence type="ECO:0000313" key="2">
    <source>
        <dbReference type="Proteomes" id="UP000070572"/>
    </source>
</evidence>
<dbReference type="AlphaFoldDB" id="A0AB34WZD1"/>
<evidence type="ECO:0000313" key="1">
    <source>
        <dbReference type="EMBL" id="KXB80650.1"/>
    </source>
</evidence>
<sequence length="41" mass="4758">MGITGGKRAFFWGYPGYETSFEADRPASAWLLSKTHTRDYW</sequence>
<comment type="caution">
    <text evidence="1">The sequence shown here is derived from an EMBL/GenBank/DDBJ whole genome shotgun (WGS) entry which is preliminary data.</text>
</comment>
<organism evidence="1 2">
    <name type="scientific">Varibaculum cambriense</name>
    <dbReference type="NCBI Taxonomy" id="184870"/>
    <lineage>
        <taxon>Bacteria</taxon>
        <taxon>Bacillati</taxon>
        <taxon>Actinomycetota</taxon>
        <taxon>Actinomycetes</taxon>
        <taxon>Actinomycetales</taxon>
        <taxon>Actinomycetaceae</taxon>
        <taxon>Varibaculum</taxon>
    </lineage>
</organism>
<name>A0AB34WZD1_9ACTO</name>
<proteinExistence type="predicted"/>
<dbReference type="Proteomes" id="UP000070572">
    <property type="component" value="Unassembled WGS sequence"/>
</dbReference>
<gene>
    <name evidence="1" type="ORF">HMPREF1862_00957</name>
</gene>
<protein>
    <submittedName>
        <fullName evidence="1">Uncharacterized protein</fullName>
    </submittedName>
</protein>
<reference evidence="1 2" key="1">
    <citation type="submission" date="2016-01" db="EMBL/GenBank/DDBJ databases">
        <authorList>
            <person name="Mitreva M."/>
            <person name="Pepin K.H."/>
            <person name="Mihindukulasuriya K.A."/>
            <person name="Fulton R."/>
            <person name="Fronick C."/>
            <person name="O'Laughlin M."/>
            <person name="Miner T."/>
            <person name="Herter B."/>
            <person name="Rosa B.A."/>
            <person name="Cordes M."/>
            <person name="Tomlinson C."/>
            <person name="Wollam A."/>
            <person name="Palsikar V.B."/>
            <person name="Mardis E.R."/>
            <person name="Wilson R.K."/>
        </authorList>
    </citation>
    <scope>NUCLEOTIDE SEQUENCE [LARGE SCALE GENOMIC DNA]</scope>
    <source>
        <strain evidence="1 2">DNF00696</strain>
    </source>
</reference>